<protein>
    <submittedName>
        <fullName evidence="3">ABC transporter substrate-binding protein</fullName>
    </submittedName>
</protein>
<dbReference type="SUPFAM" id="SSF53850">
    <property type="entry name" value="Periplasmic binding protein-like II"/>
    <property type="match status" value="1"/>
</dbReference>
<evidence type="ECO:0000259" key="2">
    <source>
        <dbReference type="Pfam" id="PF00496"/>
    </source>
</evidence>
<dbReference type="Pfam" id="PF00496">
    <property type="entry name" value="SBP_bac_5"/>
    <property type="match status" value="1"/>
</dbReference>
<dbReference type="InterPro" id="IPR000914">
    <property type="entry name" value="SBP_5_dom"/>
</dbReference>
<dbReference type="PROSITE" id="PS51257">
    <property type="entry name" value="PROKAR_LIPOPROTEIN"/>
    <property type="match status" value="1"/>
</dbReference>
<dbReference type="InterPro" id="IPR039424">
    <property type="entry name" value="SBP_5"/>
</dbReference>
<evidence type="ECO:0000256" key="1">
    <source>
        <dbReference type="SAM" id="SignalP"/>
    </source>
</evidence>
<feature type="chain" id="PRO_5045062307" evidence="1">
    <location>
        <begin position="30"/>
        <end position="579"/>
    </location>
</feature>
<sequence>MHRHVTAPAWRRRAAYGVTAALVLSGVAACDSAASTEADAPAKGGTLTVFVGALPDHLDPQIINAALEVNISRLITRTLTTTKAEPGDAASEIVPDLATDTGRPSDGNKTWEFKLRDGVKWQDGTPVTCKDLKYGAERNFSDLMQDGLPYVRNYLDAPKDYKGPFLNGNNGGQGIKAVECVDEKTVQYHLKQAVGDFGYVAALTGLAPVRQEIEGKDRPAYDEQPFSSGPYKITDRTDAALTLVRNDNWDAGTDSVRKAYPDKIMIQAANDSAEETNKLIADQGPEHSGIMIDQDVAPNFLQQVVNDPELAARTATGTTGAVRFFAINTRKIKDVKCRQALSYAFDKRKLRTALGGSISGELATSFIPPSLAAHKDFDVYGTNTRPDGDIDRAAELLKQAKDCPKKLRVAYRDSPAIKRLMKPVVEMYLRIGVQVEAVPVTYKTYYHDVSDSSLNFDLIFAGWVPDYPNGSAVLPALFDGRNLPAPGETGTNNYSFFDDDEINRLIDEAVAEPDLERQYKLWGELDQKIMEKAAAIPVVYSVAQRIYGSNVSNVFISPMFAQPDISAIGLKNPSQSGAS</sequence>
<keyword evidence="1" id="KW-0732">Signal</keyword>
<keyword evidence="4" id="KW-1185">Reference proteome</keyword>
<dbReference type="RefSeq" id="WP_253761741.1">
    <property type="nucleotide sequence ID" value="NZ_JAMZDZ010000001.1"/>
</dbReference>
<dbReference type="CDD" id="cd08506">
    <property type="entry name" value="PBP2_clavulanate_OppA2"/>
    <property type="match status" value="1"/>
</dbReference>
<dbReference type="Proteomes" id="UP001595816">
    <property type="component" value="Unassembled WGS sequence"/>
</dbReference>
<accession>A0ABV8LSM8</accession>
<comment type="caution">
    <text evidence="3">The sequence shown here is derived from an EMBL/GenBank/DDBJ whole genome shotgun (WGS) entry which is preliminary data.</text>
</comment>
<dbReference type="PANTHER" id="PTHR30290">
    <property type="entry name" value="PERIPLASMIC BINDING COMPONENT OF ABC TRANSPORTER"/>
    <property type="match status" value="1"/>
</dbReference>
<name>A0ABV8LSM8_9ACTN</name>
<dbReference type="PANTHER" id="PTHR30290:SF83">
    <property type="entry name" value="ABC TRANSPORTER SUBSTRATE-BINDING PROTEIN"/>
    <property type="match status" value="1"/>
</dbReference>
<dbReference type="Gene3D" id="3.40.190.10">
    <property type="entry name" value="Periplasmic binding protein-like II"/>
    <property type="match status" value="1"/>
</dbReference>
<feature type="signal peptide" evidence="1">
    <location>
        <begin position="1"/>
        <end position="29"/>
    </location>
</feature>
<proteinExistence type="predicted"/>
<feature type="domain" description="Solute-binding protein family 5" evidence="2">
    <location>
        <begin position="92"/>
        <end position="481"/>
    </location>
</feature>
<reference evidence="4" key="1">
    <citation type="journal article" date="2019" name="Int. J. Syst. Evol. Microbiol.">
        <title>The Global Catalogue of Microorganisms (GCM) 10K type strain sequencing project: providing services to taxonomists for standard genome sequencing and annotation.</title>
        <authorList>
            <consortium name="The Broad Institute Genomics Platform"/>
            <consortium name="The Broad Institute Genome Sequencing Center for Infectious Disease"/>
            <person name="Wu L."/>
            <person name="Ma J."/>
        </authorList>
    </citation>
    <scope>NUCLEOTIDE SEQUENCE [LARGE SCALE GENOMIC DNA]</scope>
    <source>
        <strain evidence="4">CGMCC 4.7289</strain>
    </source>
</reference>
<evidence type="ECO:0000313" key="4">
    <source>
        <dbReference type="Proteomes" id="UP001595816"/>
    </source>
</evidence>
<organism evidence="3 4">
    <name type="scientific">Hamadaea flava</name>
    <dbReference type="NCBI Taxonomy" id="1742688"/>
    <lineage>
        <taxon>Bacteria</taxon>
        <taxon>Bacillati</taxon>
        <taxon>Actinomycetota</taxon>
        <taxon>Actinomycetes</taxon>
        <taxon>Micromonosporales</taxon>
        <taxon>Micromonosporaceae</taxon>
        <taxon>Hamadaea</taxon>
    </lineage>
</organism>
<gene>
    <name evidence="3" type="ORF">ACFOZ4_25965</name>
</gene>
<dbReference type="PIRSF" id="PIRSF002741">
    <property type="entry name" value="MppA"/>
    <property type="match status" value="1"/>
</dbReference>
<evidence type="ECO:0000313" key="3">
    <source>
        <dbReference type="EMBL" id="MFC4134072.1"/>
    </source>
</evidence>
<dbReference type="Gene3D" id="3.10.105.10">
    <property type="entry name" value="Dipeptide-binding Protein, Domain 3"/>
    <property type="match status" value="1"/>
</dbReference>
<dbReference type="InterPro" id="IPR030678">
    <property type="entry name" value="Peptide/Ni-bd"/>
</dbReference>
<dbReference type="EMBL" id="JBHSAY010000015">
    <property type="protein sequence ID" value="MFC4134072.1"/>
    <property type="molecule type" value="Genomic_DNA"/>
</dbReference>